<sequence>MHCAFMQTSSNRPACARQSDAHEAHWHSDHRREIYPMRHLPLSLIAILCLPCAANAQDTPTTLEQVLQAQDRDSHGDLRAVVVLREGAIVAERYYNGETAETLHDIRSAGKSITALLLGAAVARGQLATTKTVGEYWPEVAGSPAGKVALDDLLTMRSGLAAFDEDEQSPGNEDKLDAAPDPAAFVRGVPAATKPGSTYRYNSLGSYIAGRVVENASGADLEDYAAKVLFAPLGITRWSWGRDVARHPKGQGNLSLRARDTAKIGQMVLDDGVVDGRPVIDAAWIKAALAPRVAIGAVDRYADSYGYFWYAKTQDIGGQKIAVHFASGNGGNKIYVIPARRMVVSIASSAYGKSYGQRRSEDILKAILKADATQM</sequence>
<dbReference type="InterPro" id="IPR012338">
    <property type="entry name" value="Beta-lactam/transpept-like"/>
</dbReference>
<dbReference type="EMBL" id="CP023422">
    <property type="protein sequence ID" value="ATD62050.1"/>
    <property type="molecule type" value="Genomic_DNA"/>
</dbReference>
<dbReference type="PANTHER" id="PTHR43283">
    <property type="entry name" value="BETA-LACTAMASE-RELATED"/>
    <property type="match status" value="1"/>
</dbReference>
<dbReference type="PANTHER" id="PTHR43283:SF7">
    <property type="entry name" value="BETA-LACTAMASE-RELATED DOMAIN-CONTAINING PROTEIN"/>
    <property type="match status" value="1"/>
</dbReference>
<dbReference type="AlphaFoldDB" id="A0A290WYV4"/>
<dbReference type="KEGG" id="jsv:CNX70_19255"/>
<organism evidence="2 3">
    <name type="scientific">Janthinobacterium svalbardensis</name>
    <dbReference type="NCBI Taxonomy" id="368607"/>
    <lineage>
        <taxon>Bacteria</taxon>
        <taxon>Pseudomonadati</taxon>
        <taxon>Pseudomonadota</taxon>
        <taxon>Betaproteobacteria</taxon>
        <taxon>Burkholderiales</taxon>
        <taxon>Oxalobacteraceae</taxon>
        <taxon>Janthinobacterium</taxon>
    </lineage>
</organism>
<evidence type="ECO:0000313" key="2">
    <source>
        <dbReference type="EMBL" id="ATD62050.1"/>
    </source>
</evidence>
<dbReference type="Pfam" id="PF00144">
    <property type="entry name" value="Beta-lactamase"/>
    <property type="match status" value="1"/>
</dbReference>
<name>A0A290WYV4_9BURK</name>
<dbReference type="GO" id="GO:0016787">
    <property type="term" value="F:hydrolase activity"/>
    <property type="evidence" value="ECO:0007669"/>
    <property type="project" value="UniProtKB-KW"/>
</dbReference>
<dbReference type="SUPFAM" id="SSF56601">
    <property type="entry name" value="beta-lactamase/transpeptidase-like"/>
    <property type="match status" value="1"/>
</dbReference>
<keyword evidence="3" id="KW-1185">Reference proteome</keyword>
<dbReference type="Proteomes" id="UP000218437">
    <property type="component" value="Chromosome"/>
</dbReference>
<evidence type="ECO:0000259" key="1">
    <source>
        <dbReference type="Pfam" id="PF00144"/>
    </source>
</evidence>
<proteinExistence type="predicted"/>
<evidence type="ECO:0000313" key="3">
    <source>
        <dbReference type="Proteomes" id="UP000218437"/>
    </source>
</evidence>
<feature type="domain" description="Beta-lactamase-related" evidence="1">
    <location>
        <begin position="80"/>
        <end position="360"/>
    </location>
</feature>
<gene>
    <name evidence="2" type="ORF">CNX70_19255</name>
</gene>
<reference evidence="2 3" key="1">
    <citation type="submission" date="2017-09" db="EMBL/GenBank/DDBJ databases">
        <title>Complete genome sequence of Janthinobacterium svalbardensis PAMC 27463.</title>
        <authorList>
            <person name="Cho Y.-J."/>
            <person name="Cho A."/>
            <person name="Kim O.-S."/>
            <person name="Lee J.-I."/>
        </authorList>
    </citation>
    <scope>NUCLEOTIDE SEQUENCE [LARGE SCALE GENOMIC DNA]</scope>
    <source>
        <strain evidence="2 3">PAMC 27463</strain>
    </source>
</reference>
<keyword evidence="2" id="KW-0378">Hydrolase</keyword>
<accession>A0A290WYV4</accession>
<dbReference type="InterPro" id="IPR050789">
    <property type="entry name" value="Diverse_Enzym_Activities"/>
</dbReference>
<protein>
    <submittedName>
        <fullName evidence="2">Serine hydrolase</fullName>
    </submittedName>
</protein>
<dbReference type="Gene3D" id="3.40.710.10">
    <property type="entry name" value="DD-peptidase/beta-lactamase superfamily"/>
    <property type="match status" value="1"/>
</dbReference>
<dbReference type="InterPro" id="IPR001466">
    <property type="entry name" value="Beta-lactam-related"/>
</dbReference>